<dbReference type="EMBL" id="CP009920">
    <property type="protein sequence ID" value="AJI23835.1"/>
    <property type="molecule type" value="Genomic_DNA"/>
</dbReference>
<dbReference type="HOGENOM" id="CLU_2931635_0_0_9"/>
<dbReference type="Proteomes" id="UP000031829">
    <property type="component" value="Chromosome"/>
</dbReference>
<keyword evidence="1" id="KW-1133">Transmembrane helix</keyword>
<dbReference type="KEGG" id="bmeg:BG04_3957"/>
<evidence type="ECO:0000256" key="1">
    <source>
        <dbReference type="SAM" id="Phobius"/>
    </source>
</evidence>
<proteinExistence type="predicted"/>
<sequence>MKKVILKFFVYFLIFFGGNLMINILFTSNFDLLTTFSTAFGVSFGIAIFEYYTHKKGKVA</sequence>
<keyword evidence="1" id="KW-0472">Membrane</keyword>
<keyword evidence="1" id="KW-0812">Transmembrane</keyword>
<name>A0A0B6AG11_PRIM2</name>
<evidence type="ECO:0000313" key="3">
    <source>
        <dbReference type="Proteomes" id="UP000031829"/>
    </source>
</evidence>
<feature type="transmembrane region" description="Helical" evidence="1">
    <location>
        <begin position="32"/>
        <end position="52"/>
    </location>
</feature>
<organism evidence="2 3">
    <name type="scientific">Priestia megaterium (strain ATCC 14581 / DSM 32 / CCUG 1817 / JCM 2506 / NBRC 15308 / NCIMB 9376 / NCTC 10342 / NRRL B-14308 / VKM B-512 / Ford 19)</name>
    <name type="common">Bacillus megaterium</name>
    <dbReference type="NCBI Taxonomy" id="1348623"/>
    <lineage>
        <taxon>Bacteria</taxon>
        <taxon>Bacillati</taxon>
        <taxon>Bacillota</taxon>
        <taxon>Bacilli</taxon>
        <taxon>Bacillales</taxon>
        <taxon>Bacillaceae</taxon>
        <taxon>Priestia</taxon>
    </lineage>
</organism>
<gene>
    <name evidence="2" type="ORF">BG04_3957</name>
</gene>
<accession>A0A0B6AG11</accession>
<feature type="transmembrane region" description="Helical" evidence="1">
    <location>
        <begin position="9"/>
        <end position="26"/>
    </location>
</feature>
<reference evidence="2 3" key="1">
    <citation type="journal article" date="2015" name="Genome Announc.">
        <title>Complete genome sequences for 35 biothreat assay-relevant bacillus species.</title>
        <authorList>
            <person name="Johnson S.L."/>
            <person name="Daligault H.E."/>
            <person name="Davenport K.W."/>
            <person name="Jaissle J."/>
            <person name="Frey K.G."/>
            <person name="Ladner J.T."/>
            <person name="Broomall S.M."/>
            <person name="Bishop-Lilly K.A."/>
            <person name="Bruce D.C."/>
            <person name="Gibbons H.S."/>
            <person name="Coyne S.R."/>
            <person name="Lo C.C."/>
            <person name="Meincke L."/>
            <person name="Munk A.C."/>
            <person name="Koroleva G.I."/>
            <person name="Rosenzweig C.N."/>
            <person name="Palacios G.F."/>
            <person name="Redden C.L."/>
            <person name="Minogue T.D."/>
            <person name="Chain P.S."/>
        </authorList>
    </citation>
    <scope>NUCLEOTIDE SEQUENCE [LARGE SCALE GENOMIC DNA]</scope>
    <source>
        <strain evidence="3">ATCC 14581 / DSM 32 / JCM 2506 / NBRC 15308 / NCIMB 9376 / NCTC 10342 / NRRL B-14308 / VKM B-512</strain>
    </source>
</reference>
<evidence type="ECO:0000313" key="2">
    <source>
        <dbReference type="EMBL" id="AJI23835.1"/>
    </source>
</evidence>
<dbReference type="AlphaFoldDB" id="A0A0B6AG11"/>
<protein>
    <submittedName>
        <fullName evidence="2">Putative membrane protein</fullName>
    </submittedName>
</protein>